<keyword evidence="1" id="KW-1185">Reference proteome</keyword>
<proteinExistence type="predicted"/>
<protein>
    <submittedName>
        <fullName evidence="2">Uncharacterized protein</fullName>
    </submittedName>
</protein>
<dbReference type="WBParaSite" id="PDA_v2.g16851.t1">
    <property type="protein sequence ID" value="PDA_v2.g16851.t1"/>
    <property type="gene ID" value="PDA_v2.g16851"/>
</dbReference>
<sequence>MVLQLLSPFTKKFNFTDSSCVPNISFADVIKKAPNLVEFGIHTANIILDKTWIKDLLKYKNGKNFNDLNVTLHTLELDIKNLVKFVETKCSKDIEMYIWFGQELCSHDETREDNDKKLGAIEKKLEEYFEKQVKEGPHLTVGYEGVDGYVSFALDKIKKS</sequence>
<dbReference type="AlphaFoldDB" id="A0A914PLT7"/>
<reference evidence="2" key="1">
    <citation type="submission" date="2022-11" db="UniProtKB">
        <authorList>
            <consortium name="WormBaseParasite"/>
        </authorList>
    </citation>
    <scope>IDENTIFICATION</scope>
</reference>
<evidence type="ECO:0000313" key="1">
    <source>
        <dbReference type="Proteomes" id="UP000887578"/>
    </source>
</evidence>
<dbReference type="Proteomes" id="UP000887578">
    <property type="component" value="Unplaced"/>
</dbReference>
<evidence type="ECO:0000313" key="2">
    <source>
        <dbReference type="WBParaSite" id="PDA_v2.g16851.t1"/>
    </source>
</evidence>
<accession>A0A914PLT7</accession>
<organism evidence="1 2">
    <name type="scientific">Panagrolaimus davidi</name>
    <dbReference type="NCBI Taxonomy" id="227884"/>
    <lineage>
        <taxon>Eukaryota</taxon>
        <taxon>Metazoa</taxon>
        <taxon>Ecdysozoa</taxon>
        <taxon>Nematoda</taxon>
        <taxon>Chromadorea</taxon>
        <taxon>Rhabditida</taxon>
        <taxon>Tylenchina</taxon>
        <taxon>Panagrolaimomorpha</taxon>
        <taxon>Panagrolaimoidea</taxon>
        <taxon>Panagrolaimidae</taxon>
        <taxon>Panagrolaimus</taxon>
    </lineage>
</organism>
<name>A0A914PLT7_9BILA</name>